<comment type="similarity">
    <text evidence="8">Belongs to the MenA family. Type 1 subfamily.</text>
</comment>
<feature type="transmembrane region" description="Helical" evidence="8">
    <location>
        <begin position="152"/>
        <end position="171"/>
    </location>
</feature>
<evidence type="ECO:0000256" key="1">
    <source>
        <dbReference type="ARBA" id="ARBA00004141"/>
    </source>
</evidence>
<feature type="transmembrane region" description="Helical" evidence="8">
    <location>
        <begin position="119"/>
        <end position="140"/>
    </location>
</feature>
<comment type="function">
    <text evidence="8">Conversion of 1,4-dihydroxy-2-naphthoate (DHNA) to demethylmenaquinone (DMK).</text>
</comment>
<dbReference type="HAMAP" id="MF_01937">
    <property type="entry name" value="MenA_1"/>
    <property type="match status" value="1"/>
</dbReference>
<comment type="catalytic activity">
    <reaction evidence="8">
        <text>an all-trans-polyprenyl diphosphate + 1,4-dihydroxy-2-naphthoate + H(+) = a 2-demethylmenaquinol + CO2 + diphosphate</text>
        <dbReference type="Rhea" id="RHEA:26478"/>
        <dbReference type="Rhea" id="RHEA-COMP:9563"/>
        <dbReference type="Rhea" id="RHEA-COMP:9564"/>
        <dbReference type="ChEBI" id="CHEBI:11173"/>
        <dbReference type="ChEBI" id="CHEBI:15378"/>
        <dbReference type="ChEBI" id="CHEBI:16526"/>
        <dbReference type="ChEBI" id="CHEBI:33019"/>
        <dbReference type="ChEBI" id="CHEBI:55437"/>
        <dbReference type="ChEBI" id="CHEBI:58914"/>
        <dbReference type="EC" id="2.5.1.74"/>
    </reaction>
</comment>
<dbReference type="InterPro" id="IPR000537">
    <property type="entry name" value="UbiA_prenyltransferase"/>
</dbReference>
<reference evidence="10 11" key="1">
    <citation type="submission" date="2017-01" db="EMBL/GenBank/DDBJ databases">
        <title>Complete genome of Lacinutrix venerupis DOK2-8 isolated from seawater in Dokdo.</title>
        <authorList>
            <person name="Chi W.-J."/>
            <person name="Kim J.H."/>
        </authorList>
    </citation>
    <scope>NUCLEOTIDE SEQUENCE [LARGE SCALE GENOMIC DNA]</scope>
    <source>
        <strain evidence="10 11">DOK2-8</strain>
    </source>
</reference>
<dbReference type="GO" id="GO:0005886">
    <property type="term" value="C:plasma membrane"/>
    <property type="evidence" value="ECO:0007669"/>
    <property type="project" value="UniProtKB-SubCell"/>
</dbReference>
<dbReference type="Pfam" id="PF01040">
    <property type="entry name" value="UbiA"/>
    <property type="match status" value="1"/>
</dbReference>
<feature type="transmembrane region" description="Helical" evidence="8">
    <location>
        <begin position="282"/>
        <end position="299"/>
    </location>
</feature>
<organism evidence="10 11">
    <name type="scientific">Lacinutrix venerupis</name>
    <dbReference type="NCBI Taxonomy" id="1486034"/>
    <lineage>
        <taxon>Bacteria</taxon>
        <taxon>Pseudomonadati</taxon>
        <taxon>Bacteroidota</taxon>
        <taxon>Flavobacteriia</taxon>
        <taxon>Flavobacteriales</taxon>
        <taxon>Flavobacteriaceae</taxon>
        <taxon>Lacinutrix</taxon>
    </lineage>
</organism>
<comment type="pathway">
    <text evidence="8">Quinol/quinone metabolism; menaquinone biosynthesis; menaquinol from 1,4-dihydroxy-2-naphthoate: step 1/2.</text>
</comment>
<evidence type="ECO:0000256" key="3">
    <source>
        <dbReference type="ARBA" id="ARBA00022475"/>
    </source>
</evidence>
<name>A0AAC9PXB4_9FLAO</name>
<comment type="subcellular location">
    <subcellularLocation>
        <location evidence="8">Cell membrane</location>
        <topology evidence="8">Multi-pass membrane protein</topology>
    </subcellularLocation>
    <subcellularLocation>
        <location evidence="1">Membrane</location>
        <topology evidence="1">Multi-pass membrane protein</topology>
    </subcellularLocation>
</comment>
<keyword evidence="11" id="KW-1185">Reference proteome</keyword>
<evidence type="ECO:0000313" key="10">
    <source>
        <dbReference type="EMBL" id="APY00429.1"/>
    </source>
</evidence>
<dbReference type="GO" id="GO:0042371">
    <property type="term" value="P:vitamin K biosynthetic process"/>
    <property type="evidence" value="ECO:0007669"/>
    <property type="project" value="TreeGrafter"/>
</dbReference>
<keyword evidence="3 8" id="KW-1003">Cell membrane</keyword>
<evidence type="ECO:0000256" key="4">
    <source>
        <dbReference type="ARBA" id="ARBA00022679"/>
    </source>
</evidence>
<dbReference type="EMBL" id="CP019352">
    <property type="protein sequence ID" value="APY00429.1"/>
    <property type="molecule type" value="Genomic_DNA"/>
</dbReference>
<protein>
    <recommendedName>
        <fullName evidence="8 9">1,4-dihydroxy-2-naphthoate octaprenyltransferase</fullName>
        <shortName evidence="8">DHNA-octaprenyltransferase</shortName>
        <ecNumber evidence="8 9">2.5.1.74</ecNumber>
    </recommendedName>
</protein>
<keyword evidence="2 8" id="KW-0474">Menaquinone biosynthesis</keyword>
<dbReference type="Gene3D" id="1.10.357.140">
    <property type="entry name" value="UbiA prenyltransferase"/>
    <property type="match status" value="1"/>
</dbReference>
<evidence type="ECO:0000256" key="8">
    <source>
        <dbReference type="HAMAP-Rule" id="MF_01937"/>
    </source>
</evidence>
<accession>A0AAC9PXB4</accession>
<dbReference type="GO" id="GO:0009234">
    <property type="term" value="P:menaquinone biosynthetic process"/>
    <property type="evidence" value="ECO:0007669"/>
    <property type="project" value="UniProtKB-UniRule"/>
</dbReference>
<dbReference type="InterPro" id="IPR004657">
    <property type="entry name" value="MenA"/>
</dbReference>
<gene>
    <name evidence="8" type="primary">menA</name>
    <name evidence="10" type="ORF">BWR22_08890</name>
</gene>
<dbReference type="PANTHER" id="PTHR13929:SF0">
    <property type="entry name" value="UBIA PRENYLTRANSFERASE DOMAIN-CONTAINING PROTEIN 1"/>
    <property type="match status" value="1"/>
</dbReference>
<evidence type="ECO:0000256" key="7">
    <source>
        <dbReference type="ARBA" id="ARBA00023136"/>
    </source>
</evidence>
<feature type="transmembrane region" description="Helical" evidence="8">
    <location>
        <begin position="177"/>
        <end position="197"/>
    </location>
</feature>
<evidence type="ECO:0000256" key="2">
    <source>
        <dbReference type="ARBA" id="ARBA00022428"/>
    </source>
</evidence>
<keyword evidence="5 8" id="KW-0812">Transmembrane</keyword>
<keyword evidence="6 8" id="KW-1133">Transmembrane helix</keyword>
<evidence type="ECO:0000313" key="11">
    <source>
        <dbReference type="Proteomes" id="UP000187506"/>
    </source>
</evidence>
<dbReference type="EC" id="2.5.1.74" evidence="8 9"/>
<evidence type="ECO:0000256" key="9">
    <source>
        <dbReference type="NCBIfam" id="TIGR00751"/>
    </source>
</evidence>
<dbReference type="InterPro" id="IPR044878">
    <property type="entry name" value="UbiA_sf"/>
</dbReference>
<dbReference type="RefSeq" id="WP_076733335.1">
    <property type="nucleotide sequence ID" value="NZ_CP019352.1"/>
</dbReference>
<sequence length="300" mass="33054">MKNITNWLSAIRLRTLPLSLAGIIVAGCLAEYNGFFSWQIFLLAIATTISFQILSNLANDYGDAEKGTDNEDRIGPERAIQSGNISPKKMLHAIQINILISIGLTVGLIISAFGSKHLLLAILFLGIAVFALRSAIKYTMGSKAYGYRGLGDVYVFLFFGIVSVLGCYILFAKQIDHVTFLPAISIGLFSAGVLNLNNMRDIESDLKSNKITTAVKLGKIKAKKYHNFLIITAIVTSFIFGILYYVSVFNLIFFVAYIPLILHLKRVNNITNLKDFDPELKKLALSTVLFALLLGIGHLL</sequence>
<dbReference type="CDD" id="cd13962">
    <property type="entry name" value="PT_UbiA_UBIAD1"/>
    <property type="match status" value="1"/>
</dbReference>
<evidence type="ECO:0000256" key="6">
    <source>
        <dbReference type="ARBA" id="ARBA00022989"/>
    </source>
</evidence>
<keyword evidence="4 8" id="KW-0808">Transferase</keyword>
<dbReference type="NCBIfam" id="TIGR00751">
    <property type="entry name" value="menA"/>
    <property type="match status" value="1"/>
</dbReference>
<dbReference type="Proteomes" id="UP000187506">
    <property type="component" value="Chromosome"/>
</dbReference>
<dbReference type="PROSITE" id="PS51257">
    <property type="entry name" value="PROKAR_LIPOPROTEIN"/>
    <property type="match status" value="1"/>
</dbReference>
<feature type="transmembrane region" description="Helical" evidence="8">
    <location>
        <begin position="229"/>
        <end position="262"/>
    </location>
</feature>
<dbReference type="PANTHER" id="PTHR13929">
    <property type="entry name" value="1,4-DIHYDROXY-2-NAPHTHOATE OCTAPRENYLTRANSFERASE"/>
    <property type="match status" value="1"/>
</dbReference>
<feature type="transmembrane region" description="Helical" evidence="8">
    <location>
        <begin position="94"/>
        <end position="113"/>
    </location>
</feature>
<keyword evidence="7 8" id="KW-0472">Membrane</keyword>
<dbReference type="PIRSF" id="PIRSF005355">
    <property type="entry name" value="UBIAD1"/>
    <property type="match status" value="1"/>
</dbReference>
<feature type="transmembrane region" description="Helical" evidence="8">
    <location>
        <begin position="40"/>
        <end position="58"/>
    </location>
</feature>
<dbReference type="InterPro" id="IPR026046">
    <property type="entry name" value="UBIAD1"/>
</dbReference>
<evidence type="ECO:0000256" key="5">
    <source>
        <dbReference type="ARBA" id="ARBA00022692"/>
    </source>
</evidence>
<dbReference type="GO" id="GO:0046428">
    <property type="term" value="F:1,4-dihydroxy-2-naphthoate polyprenyltransferase activity"/>
    <property type="evidence" value="ECO:0007669"/>
    <property type="project" value="UniProtKB-UniRule"/>
</dbReference>
<proteinExistence type="inferred from homology"/>
<dbReference type="AlphaFoldDB" id="A0AAC9PXB4"/>
<dbReference type="KEGG" id="lvn:BWR22_08890"/>